<gene>
    <name evidence="1" type="ordered locus">Mhar_1293</name>
</gene>
<evidence type="ECO:0000313" key="1">
    <source>
        <dbReference type="EMBL" id="AET64657.1"/>
    </source>
</evidence>
<dbReference type="SUPFAM" id="SSF75169">
    <property type="entry name" value="DsrEFH-like"/>
    <property type="match status" value="1"/>
</dbReference>
<sequence length="113" mass="12202">MKRYRAILHLAEKDRASLALNNVNNLLADLGDDLVEAEILANSEGVAALLKASPLGERVEELAARGVRFAVCSRTLRAMGIGEEEVMAVAEVVPTGTGELVKRQSEGWAYVRP</sequence>
<dbReference type="RefSeq" id="WP_014586842.1">
    <property type="nucleotide sequence ID" value="NC_017527.1"/>
</dbReference>
<evidence type="ECO:0008006" key="3">
    <source>
        <dbReference type="Google" id="ProtNLM"/>
    </source>
</evidence>
<reference evidence="1 2" key="1">
    <citation type="journal article" date="2012" name="PLoS ONE">
        <title>The genome characteristics and predicted function of methyl-group oxidation pathway in the obligate aceticlastic methanogens, Methanosaeta spp.</title>
        <authorList>
            <person name="Zhu J."/>
            <person name="Zheng H."/>
            <person name="Ai G."/>
            <person name="Zhang G."/>
            <person name="Liu D."/>
            <person name="Liu X."/>
            <person name="Dong X."/>
        </authorList>
    </citation>
    <scope>NUCLEOTIDE SEQUENCE [LARGE SCALE GENOMIC DNA]</scope>
    <source>
        <strain evidence="1 2">6Ac</strain>
    </source>
</reference>
<dbReference type="AlphaFoldDB" id="G7WNG6"/>
<proteinExistence type="predicted"/>
<dbReference type="Gene3D" id="3.40.1260.10">
    <property type="entry name" value="DsrEFH-like"/>
    <property type="match status" value="1"/>
</dbReference>
<organism evidence="1 2">
    <name type="scientific">Methanothrix harundinacea (strain 6Ac)</name>
    <name type="common">Methanosaeta harundinacea</name>
    <dbReference type="NCBI Taxonomy" id="1110509"/>
    <lineage>
        <taxon>Archaea</taxon>
        <taxon>Methanobacteriati</taxon>
        <taxon>Methanobacteriota</taxon>
        <taxon>Stenosarchaea group</taxon>
        <taxon>Methanomicrobia</taxon>
        <taxon>Methanotrichales</taxon>
        <taxon>Methanotrichaceae</taxon>
        <taxon>Methanothrix</taxon>
    </lineage>
</organism>
<dbReference type="PATRIC" id="fig|1110509.7.peg.1434"/>
<accession>G7WNG6</accession>
<protein>
    <recommendedName>
        <fullName evidence="3">DsrE family protein</fullName>
    </recommendedName>
</protein>
<dbReference type="HOGENOM" id="CLU_127515_3_1_2"/>
<dbReference type="KEGG" id="mhi:Mhar_1293"/>
<dbReference type="GeneID" id="12510462"/>
<name>G7WNG6_METH6</name>
<evidence type="ECO:0000313" key="2">
    <source>
        <dbReference type="Proteomes" id="UP000005877"/>
    </source>
</evidence>
<keyword evidence="2" id="KW-1185">Reference proteome</keyword>
<dbReference type="PANTHER" id="PTHR37691:SF1">
    <property type="entry name" value="BLR3518 PROTEIN"/>
    <property type="match status" value="1"/>
</dbReference>
<dbReference type="PANTHER" id="PTHR37691">
    <property type="entry name" value="BLR3518 PROTEIN"/>
    <property type="match status" value="1"/>
</dbReference>
<dbReference type="Pfam" id="PF02635">
    <property type="entry name" value="DsrE"/>
    <property type="match status" value="1"/>
</dbReference>
<dbReference type="InterPro" id="IPR003787">
    <property type="entry name" value="Sulphur_relay_DsrE/F-like"/>
</dbReference>
<dbReference type="InterPro" id="IPR027396">
    <property type="entry name" value="DsrEFH-like"/>
</dbReference>
<dbReference type="OrthoDB" id="57062at2157"/>
<dbReference type="Proteomes" id="UP000005877">
    <property type="component" value="Chromosome"/>
</dbReference>
<dbReference type="EMBL" id="CP003117">
    <property type="protein sequence ID" value="AET64657.1"/>
    <property type="molecule type" value="Genomic_DNA"/>
</dbReference>